<sequence length="453" mass="52793">MPRIRSEHLFLILTIFYICVLLRFVLYPLHATPANSNQFKHEMNHLQKLLKDGKSEIALLQKKLDELERQRSASIVRSVNSSTQKLKSSLGRSSSANEWPFQIPVLVFACNRPNAIKNQLEKLLRYRPSAEKFPIVVSQDCDDSNVREVIERVGSEITYIKHLSSENAHVTVIPEHKRYVSYYRIARHYKLGLSYIFDKLNYSSVIITEDDLDIAPDFFEYFSATRSLLDADRTLYCVSAWNDNGKAYLIDTKQPELLHRSDFFPGLGWMMTKELWNELGPIWPVSFWDDWIRNNTIRKNRACIRPEISRTGMTAEGRKGASRGLFFKQHLAKVILNEVFINFTQLNLQHLIKMNYDRAFMKQVFSAALVSSLEQLMQAMMIGYNAIRIQYKTLENYLQIADHLKIMRDFKDGVPRTAYLGVVTCFINDVRIYVVPDWNIWPGYDPTWESPPE</sequence>
<evidence type="ECO:0000256" key="5">
    <source>
        <dbReference type="ARBA" id="ARBA00022679"/>
    </source>
</evidence>
<evidence type="ECO:0000313" key="20">
    <source>
        <dbReference type="Proteomes" id="UP000277928"/>
    </source>
</evidence>
<comment type="cofactor">
    <cofactor evidence="17">
        <name>Mn(2+)</name>
        <dbReference type="ChEBI" id="CHEBI:29035"/>
    </cofactor>
    <text evidence="17">The cofactor is mostly bound to the substrate.</text>
</comment>
<evidence type="ECO:0000313" key="19">
    <source>
        <dbReference type="EMBL" id="VDK86740.1"/>
    </source>
</evidence>
<keyword evidence="6 17" id="KW-0812">Transmembrane</keyword>
<evidence type="ECO:0000256" key="2">
    <source>
        <dbReference type="ARBA" id="ARBA00004922"/>
    </source>
</evidence>
<keyword evidence="12 17" id="KW-0464">Manganese</keyword>
<keyword evidence="7 17" id="KW-0479">Metal-binding</keyword>
<dbReference type="STRING" id="42156.A0A3P6U6A0"/>
<keyword evidence="10 17" id="KW-0333">Golgi apparatus</keyword>
<gene>
    <name evidence="19" type="ORF">NLS_LOCUS7780</name>
</gene>
<comment type="catalytic activity">
    <reaction evidence="16 17">
        <text>N(4)-(alpha-D-Man-(1-&gt;3)-[alpha-D-Man-(1-&gt;3)-[alpha-D-Man-(1-&gt;6)]-alpha-D-Man-(1-&gt;6)]-beta-D-Man-(1-&gt;4)-beta-D-GlcNAc-(1-&gt;4)-beta-D-GlcNAc)-L-asparaginyl-[protein] (N-glucan mannose isomer 5A1,2) + UDP-N-acetyl-alpha-D-glucosamine = N(4)-{beta-D-GlcNAc-(1-&gt;2)-alpha-D-Man-(1-&gt;3)-[alpha-D-Man-(1-&gt;3)-[alpha-D-Man-(1-&gt;6)]-alpha-D-Man-(1-&gt;6)]-beta-D-Man-(1-&gt;4)-beta-D-GlcNAc-(1-&gt;4)-beta-D-GlcNAc}-L-asparaginyl-[protein] + UDP + H(+)</text>
        <dbReference type="Rhea" id="RHEA:11456"/>
        <dbReference type="Rhea" id="RHEA-COMP:14367"/>
        <dbReference type="Rhea" id="RHEA-COMP:14368"/>
        <dbReference type="ChEBI" id="CHEBI:15378"/>
        <dbReference type="ChEBI" id="CHEBI:57705"/>
        <dbReference type="ChEBI" id="CHEBI:58223"/>
        <dbReference type="ChEBI" id="CHEBI:59087"/>
        <dbReference type="ChEBI" id="CHEBI:60625"/>
        <dbReference type="EC" id="2.4.1.101"/>
    </reaction>
</comment>
<dbReference type="GO" id="GO:0000139">
    <property type="term" value="C:Golgi membrane"/>
    <property type="evidence" value="ECO:0007669"/>
    <property type="project" value="UniProtKB-SubCell"/>
</dbReference>
<evidence type="ECO:0000256" key="15">
    <source>
        <dbReference type="ARBA" id="ARBA00041712"/>
    </source>
</evidence>
<evidence type="ECO:0000256" key="17">
    <source>
        <dbReference type="RuleBase" id="RU368119"/>
    </source>
</evidence>
<dbReference type="InterPro" id="IPR004139">
    <property type="entry name" value="Glyco_trans_13"/>
</dbReference>
<dbReference type="InterPro" id="IPR052261">
    <property type="entry name" value="Glycosyltransferase_13"/>
</dbReference>
<dbReference type="EC" id="2.4.1.101" evidence="14 17"/>
<evidence type="ECO:0000256" key="3">
    <source>
        <dbReference type="ARBA" id="ARBA00006492"/>
    </source>
</evidence>
<evidence type="ECO:0000256" key="9">
    <source>
        <dbReference type="ARBA" id="ARBA00022989"/>
    </source>
</evidence>
<feature type="coiled-coil region" evidence="18">
    <location>
        <begin position="43"/>
        <end position="77"/>
    </location>
</feature>
<dbReference type="Pfam" id="PF03071">
    <property type="entry name" value="GNT-I"/>
    <property type="match status" value="1"/>
</dbReference>
<evidence type="ECO:0000256" key="4">
    <source>
        <dbReference type="ARBA" id="ARBA00022676"/>
    </source>
</evidence>
<keyword evidence="8 17" id="KW-0735">Signal-anchor</keyword>
<dbReference type="SUPFAM" id="SSF53448">
    <property type="entry name" value="Nucleotide-diphospho-sugar transferases"/>
    <property type="match status" value="1"/>
</dbReference>
<dbReference type="PANTHER" id="PTHR10468">
    <property type="entry name" value="PROTEIN O-LINKED-MANNOSE BETA-1,2-N-ACETYLGLUCOSAMINYLTRANSFERASE 1/ALPHA-1,3-MANNOSYL-GLYCOPROTEIN 2-BETA-N-ACETYLGLUCOSAMINYLTRANSFERASE"/>
    <property type="match status" value="1"/>
</dbReference>
<dbReference type="AlphaFoldDB" id="A0A3P6U6A0"/>
<comment type="subcellular location">
    <subcellularLocation>
        <location evidence="1 17">Golgi apparatus membrane</location>
        <topology evidence="1 17">Single-pass type II membrane protein</topology>
    </subcellularLocation>
</comment>
<dbReference type="UniPathway" id="UPA00378"/>
<keyword evidence="18" id="KW-0175">Coiled coil</keyword>
<evidence type="ECO:0000256" key="12">
    <source>
        <dbReference type="ARBA" id="ARBA00023211"/>
    </source>
</evidence>
<keyword evidence="5" id="KW-0808">Transferase</keyword>
<evidence type="ECO:0000256" key="10">
    <source>
        <dbReference type="ARBA" id="ARBA00023034"/>
    </source>
</evidence>
<dbReference type="OMA" id="KGYDLSW"/>
<evidence type="ECO:0000256" key="1">
    <source>
        <dbReference type="ARBA" id="ARBA00004323"/>
    </source>
</evidence>
<dbReference type="FunFam" id="3.90.550.10:FF:000055">
    <property type="entry name" value="Alpha-1,3-mannosyl-glycoprotein 2-beta-N-acetylglucosaminyltransferase"/>
    <property type="match status" value="1"/>
</dbReference>
<comment type="pathway">
    <text evidence="2 17">Protein modification; protein glycosylation.</text>
</comment>
<keyword evidence="9 17" id="KW-1133">Transmembrane helix</keyword>
<dbReference type="GO" id="GO:0003827">
    <property type="term" value="F:alpha-1,3-mannosylglycoprotein 2-beta-N-acetylglucosaminyltransferase activity"/>
    <property type="evidence" value="ECO:0007669"/>
    <property type="project" value="UniProtKB-UniRule"/>
</dbReference>
<name>A0A3P6U6A0_LITSI</name>
<dbReference type="Proteomes" id="UP000277928">
    <property type="component" value="Unassembled WGS sequence"/>
</dbReference>
<evidence type="ECO:0000256" key="7">
    <source>
        <dbReference type="ARBA" id="ARBA00022723"/>
    </source>
</evidence>
<proteinExistence type="inferred from homology"/>
<evidence type="ECO:0000256" key="16">
    <source>
        <dbReference type="ARBA" id="ARBA00049421"/>
    </source>
</evidence>
<accession>A0A3P6U6A0</accession>
<keyword evidence="20" id="KW-1185">Reference proteome</keyword>
<evidence type="ECO:0000256" key="11">
    <source>
        <dbReference type="ARBA" id="ARBA00023136"/>
    </source>
</evidence>
<dbReference type="Gene3D" id="3.10.180.20">
    <property type="entry name" value="N-Acetylglucosaminyltransferase I, Domain 2"/>
    <property type="match status" value="1"/>
</dbReference>
<keyword evidence="4 17" id="KW-0328">Glycosyltransferase</keyword>
<evidence type="ECO:0000256" key="6">
    <source>
        <dbReference type="ARBA" id="ARBA00022692"/>
    </source>
</evidence>
<dbReference type="GO" id="GO:0030145">
    <property type="term" value="F:manganese ion binding"/>
    <property type="evidence" value="ECO:0007669"/>
    <property type="project" value="UniProtKB-UniRule"/>
</dbReference>
<dbReference type="PANTHER" id="PTHR10468:SF0">
    <property type="entry name" value="ALPHA-1,3-MANNOSYL-GLYCOPROTEIN 2-BETA-N-ACETYLGLUCOSAMINYLTRANSFERASE"/>
    <property type="match status" value="1"/>
</dbReference>
<comment type="similarity">
    <text evidence="3 17">Belongs to the glycosyltransferase 13 family.</text>
</comment>
<feature type="transmembrane region" description="Helical" evidence="17">
    <location>
        <begin position="9"/>
        <end position="29"/>
    </location>
</feature>
<evidence type="ECO:0000256" key="14">
    <source>
        <dbReference type="ARBA" id="ARBA00038949"/>
    </source>
</evidence>
<evidence type="ECO:0000256" key="18">
    <source>
        <dbReference type="SAM" id="Coils"/>
    </source>
</evidence>
<evidence type="ECO:0000256" key="13">
    <source>
        <dbReference type="ARBA" id="ARBA00037706"/>
    </source>
</evidence>
<reference evidence="19 20" key="1">
    <citation type="submission" date="2018-08" db="EMBL/GenBank/DDBJ databases">
        <authorList>
            <person name="Laetsch R D."/>
            <person name="Stevens L."/>
            <person name="Kumar S."/>
            <person name="Blaxter L. M."/>
        </authorList>
    </citation>
    <scope>NUCLEOTIDE SEQUENCE [LARGE SCALE GENOMIC DNA]</scope>
</reference>
<dbReference type="GO" id="GO:0006487">
    <property type="term" value="P:protein N-linked glycosylation"/>
    <property type="evidence" value="ECO:0007669"/>
    <property type="project" value="TreeGrafter"/>
</dbReference>
<dbReference type="InterPro" id="IPR029044">
    <property type="entry name" value="Nucleotide-diphossugar_trans"/>
</dbReference>
<dbReference type="EMBL" id="UYRX01000862">
    <property type="protein sequence ID" value="VDK86740.1"/>
    <property type="molecule type" value="Genomic_DNA"/>
</dbReference>
<protein>
    <recommendedName>
        <fullName evidence="14 17">Alpha-1,3-mannosyl-glycoprotein 2-beta-N-acetylglucosaminyltransferase</fullName>
        <shortName evidence="17">GNT-I</shortName>
        <shortName evidence="17">GlcNAc-T I</shortName>
        <ecNumber evidence="14 17">2.4.1.101</ecNumber>
    </recommendedName>
    <alternativeName>
        <fullName evidence="15 17">N-glycosyl-oligosaccharide-glycoprotein N-acetylglucosaminyltransferase I</fullName>
    </alternativeName>
</protein>
<dbReference type="Gene3D" id="3.90.550.10">
    <property type="entry name" value="Spore Coat Polysaccharide Biosynthesis Protein SpsA, Chain A"/>
    <property type="match status" value="1"/>
</dbReference>
<keyword evidence="11 17" id="KW-0472">Membrane</keyword>
<organism evidence="19 20">
    <name type="scientific">Litomosoides sigmodontis</name>
    <name type="common">Filarial nematode worm</name>
    <dbReference type="NCBI Taxonomy" id="42156"/>
    <lineage>
        <taxon>Eukaryota</taxon>
        <taxon>Metazoa</taxon>
        <taxon>Ecdysozoa</taxon>
        <taxon>Nematoda</taxon>
        <taxon>Chromadorea</taxon>
        <taxon>Rhabditida</taxon>
        <taxon>Spirurina</taxon>
        <taxon>Spiruromorpha</taxon>
        <taxon>Filarioidea</taxon>
        <taxon>Onchocercidae</taxon>
        <taxon>Litomosoides</taxon>
    </lineage>
</organism>
<comment type="function">
    <text evidence="13 17">Initiates complex N-linked carbohydrate formation. Essential for the conversion of high-mannose to hybrid and complex N-glycans.</text>
</comment>
<evidence type="ECO:0000256" key="8">
    <source>
        <dbReference type="ARBA" id="ARBA00022968"/>
    </source>
</evidence>
<dbReference type="OrthoDB" id="440755at2759"/>